<dbReference type="eggNOG" id="COG1020">
    <property type="taxonomic scope" value="Bacteria"/>
</dbReference>
<dbReference type="OrthoDB" id="3396763at2"/>
<dbReference type="KEGG" id="bfa:Bfae_20810"/>
<dbReference type="Proteomes" id="UP000001919">
    <property type="component" value="Chromosome"/>
</dbReference>
<dbReference type="AlphaFoldDB" id="C7ME81"/>
<evidence type="ECO:0000313" key="2">
    <source>
        <dbReference type="Proteomes" id="UP000001919"/>
    </source>
</evidence>
<sequence>MSAAARPDAETAAQLLAALERTGPRPVLAWYGEAGRIELSGHVLANWLIKSLGHLHDEIALEPGETVVLDLPAHWKRLVLALAAWALGAEVTVLVRDSADPQEEPTVPATAEEPRVVVTDRPGSELADTADEVLAVQAVSLAPRYDGELPPLVHDWLTEVRGSADQLGIALPAWAGPAPAEPTGAAAQPPRLLVDADGLPVLPQVLGALLAGGGIVGPADLVTERRAQEEGVTGRA</sequence>
<evidence type="ECO:0000313" key="1">
    <source>
        <dbReference type="EMBL" id="ACU85888.1"/>
    </source>
</evidence>
<dbReference type="EMBL" id="CP001643">
    <property type="protein sequence ID" value="ACU85888.1"/>
    <property type="molecule type" value="Genomic_DNA"/>
</dbReference>
<name>C7ME81_BRAFD</name>
<dbReference type="STRING" id="446465.Bfae_20810"/>
<accession>C7ME81</accession>
<dbReference type="InterPro" id="IPR017523">
    <property type="entry name" value="Rv3268"/>
</dbReference>
<dbReference type="HOGENOM" id="CLU_076053_0_0_11"/>
<gene>
    <name evidence="1" type="ordered locus">Bfae_20810</name>
</gene>
<proteinExistence type="predicted"/>
<dbReference type="PATRIC" id="fig|446465.5.peg.2064"/>
<protein>
    <recommendedName>
        <fullName evidence="3">TIGR03089 family protein</fullName>
    </recommendedName>
</protein>
<dbReference type="SUPFAM" id="SSF56801">
    <property type="entry name" value="Acetyl-CoA synthetase-like"/>
    <property type="match status" value="1"/>
</dbReference>
<dbReference type="NCBIfam" id="TIGR03089">
    <property type="entry name" value="TIGR03089 family protein"/>
    <property type="match status" value="1"/>
</dbReference>
<reference evidence="1 2" key="1">
    <citation type="journal article" date="2009" name="Stand. Genomic Sci.">
        <title>Complete genome sequence of Brachybacterium faecium type strain (Schefferle 6-10).</title>
        <authorList>
            <person name="Lapidus A."/>
            <person name="Pukall R."/>
            <person name="Labuttii K."/>
            <person name="Copeland A."/>
            <person name="Del Rio T.G."/>
            <person name="Nolan M."/>
            <person name="Chen F."/>
            <person name="Lucas S."/>
            <person name="Tice H."/>
            <person name="Cheng J.F."/>
            <person name="Bruce D."/>
            <person name="Goodwin L."/>
            <person name="Pitluck S."/>
            <person name="Rohde M."/>
            <person name="Goker M."/>
            <person name="Pati A."/>
            <person name="Ivanova N."/>
            <person name="Mavrommatis K."/>
            <person name="Chen A."/>
            <person name="Palaniappan K."/>
            <person name="D'haeseleer P."/>
            <person name="Chain P."/>
            <person name="Bristow J."/>
            <person name="Eisen J.A."/>
            <person name="Markowitz V."/>
            <person name="Hugenholtz P."/>
            <person name="Kyrpides N.C."/>
            <person name="Klenk H.P."/>
        </authorList>
    </citation>
    <scope>NUCLEOTIDE SEQUENCE [LARGE SCALE GENOMIC DNA]</scope>
    <source>
        <strain evidence="2">ATCC 43885 / DSM 4810 / JCM 11609 / LMG 19847 / NBRC 14762 / NCIMB 9860 / 6-10</strain>
    </source>
</reference>
<evidence type="ECO:0008006" key="3">
    <source>
        <dbReference type="Google" id="ProtNLM"/>
    </source>
</evidence>
<organism evidence="1 2">
    <name type="scientific">Brachybacterium faecium (strain ATCC 43885 / DSM 4810 / JCM 11609 / LMG 19847 / NBRC 14762 / NCIMB 9860 / 6-10)</name>
    <dbReference type="NCBI Taxonomy" id="446465"/>
    <lineage>
        <taxon>Bacteria</taxon>
        <taxon>Bacillati</taxon>
        <taxon>Actinomycetota</taxon>
        <taxon>Actinomycetes</taxon>
        <taxon>Micrococcales</taxon>
        <taxon>Dermabacteraceae</taxon>
        <taxon>Brachybacterium</taxon>
    </lineage>
</organism>
<keyword evidence="2" id="KW-1185">Reference proteome</keyword>